<evidence type="ECO:0000313" key="7">
    <source>
        <dbReference type="RefSeq" id="XP_010429905.1"/>
    </source>
</evidence>
<dbReference type="Pfam" id="PF17835">
    <property type="entry name" value="NOG1_N"/>
    <property type="match status" value="1"/>
</dbReference>
<keyword evidence="1" id="KW-0547">Nucleotide-binding</keyword>
<keyword evidence="6" id="KW-1185">Reference proteome</keyword>
<dbReference type="Pfam" id="PF02421">
    <property type="entry name" value="FeoB_N"/>
    <property type="match status" value="1"/>
</dbReference>
<gene>
    <name evidence="7" type="primary">LOC104714294</name>
</gene>
<sequence>MKLASSLVPHQWRLLTSPQDCLQAFIFSTANTTKSRTYWSPTLRQCRNLQTAVSPIVSSSYLPTSYITQKQIEIPTSPEKQAPPVQEGLGAFQKLPMVMPSIDLYCSALRKSKRVQPTKGIANIAKRERNRGAKQLDAFMKELALPLKGYMESFPRKRLLHPYERSLIELTLGEGKYEEVLGKVDVLRKKVLSVGKEHASLCAKALSKKEAEERLSEGVEKLELVFQQQGRAVDDLLSIAKVLRAMPVVDLEMPTLCLVGAPNVGKSSLVRILSTGKPEICNYPFTTRGILMGHIVLNYQRFQVTDTPGLLRRCDEDRNNLEKLTLAVLTHLPTAVLYVHDLTGECGTSPSDQFRIYKEMKERFKDYLWIDAVSKCDLLGGSPVIYAKEDRSSDDEEIIKYRETGPDESIHVSVKTEQGLNELKSKVKEVLSNEMEKIKSGDKVDQSGEEVDQSVGS</sequence>
<reference evidence="7" key="2">
    <citation type="submission" date="2025-08" db="UniProtKB">
        <authorList>
            <consortium name="RefSeq"/>
        </authorList>
    </citation>
    <scope>IDENTIFICATION</scope>
    <source>
        <tissue evidence="7">Leaf</tissue>
    </source>
</reference>
<dbReference type="PANTHER" id="PTHR45759">
    <property type="entry name" value="NUCLEOLAR GTP-BINDING PROTEIN 1"/>
    <property type="match status" value="1"/>
</dbReference>
<dbReference type="Pfam" id="PF06858">
    <property type="entry name" value="NOG1"/>
    <property type="match status" value="1"/>
</dbReference>
<evidence type="ECO:0000259" key="4">
    <source>
        <dbReference type="Pfam" id="PF06858"/>
    </source>
</evidence>
<feature type="domain" description="NOG1 N-terminal helical" evidence="5">
    <location>
        <begin position="92"/>
        <end position="250"/>
    </location>
</feature>
<feature type="domain" description="Nucleolar GTP-binding protein 1 Rossman-fold" evidence="4">
    <location>
        <begin position="321"/>
        <end position="377"/>
    </location>
</feature>
<feature type="compositionally biased region" description="Acidic residues" evidence="2">
    <location>
        <begin position="447"/>
        <end position="457"/>
    </location>
</feature>
<dbReference type="InterPro" id="IPR041623">
    <property type="entry name" value="NOG1_N"/>
</dbReference>
<evidence type="ECO:0000256" key="1">
    <source>
        <dbReference type="ARBA" id="ARBA00023134"/>
    </source>
</evidence>
<evidence type="ECO:0000313" key="6">
    <source>
        <dbReference type="Proteomes" id="UP000694864"/>
    </source>
</evidence>
<dbReference type="InterPro" id="IPR030389">
    <property type="entry name" value="G_FEOB_dom"/>
</dbReference>
<organism evidence="6 7">
    <name type="scientific">Camelina sativa</name>
    <name type="common">False flax</name>
    <name type="synonym">Myagrum sativum</name>
    <dbReference type="NCBI Taxonomy" id="90675"/>
    <lineage>
        <taxon>Eukaryota</taxon>
        <taxon>Viridiplantae</taxon>
        <taxon>Streptophyta</taxon>
        <taxon>Embryophyta</taxon>
        <taxon>Tracheophyta</taxon>
        <taxon>Spermatophyta</taxon>
        <taxon>Magnoliopsida</taxon>
        <taxon>eudicotyledons</taxon>
        <taxon>Gunneridae</taxon>
        <taxon>Pentapetalae</taxon>
        <taxon>rosids</taxon>
        <taxon>malvids</taxon>
        <taxon>Brassicales</taxon>
        <taxon>Brassicaceae</taxon>
        <taxon>Camelineae</taxon>
        <taxon>Camelina</taxon>
    </lineage>
</organism>
<dbReference type="PRINTS" id="PR00326">
    <property type="entry name" value="GTP1OBG"/>
</dbReference>
<dbReference type="CDD" id="cd01897">
    <property type="entry name" value="NOG"/>
    <property type="match status" value="1"/>
</dbReference>
<dbReference type="InterPro" id="IPR010674">
    <property type="entry name" value="NOG1_Rossman_fold_dom"/>
</dbReference>
<evidence type="ECO:0000256" key="2">
    <source>
        <dbReference type="SAM" id="MobiDB-lite"/>
    </source>
</evidence>
<evidence type="ECO:0000259" key="5">
    <source>
        <dbReference type="Pfam" id="PF17835"/>
    </source>
</evidence>
<dbReference type="InterPro" id="IPR006073">
    <property type="entry name" value="GTP-bd"/>
</dbReference>
<protein>
    <submittedName>
        <fullName evidence="7">Nucleolar GTP-binding protein 1-like isoform X1</fullName>
    </submittedName>
</protein>
<feature type="region of interest" description="Disordered" evidence="2">
    <location>
        <begin position="438"/>
        <end position="457"/>
    </location>
</feature>
<dbReference type="SUPFAM" id="SSF52540">
    <property type="entry name" value="P-loop containing nucleoside triphosphate hydrolases"/>
    <property type="match status" value="1"/>
</dbReference>
<accession>A0ABM0TQW8</accession>
<proteinExistence type="predicted"/>
<dbReference type="RefSeq" id="XP_010429905.1">
    <property type="nucleotide sequence ID" value="XM_010431603.2"/>
</dbReference>
<feature type="domain" description="FeoB-type G" evidence="3">
    <location>
        <begin position="255"/>
        <end position="312"/>
    </location>
</feature>
<dbReference type="Gene3D" id="3.40.50.300">
    <property type="entry name" value="P-loop containing nucleotide triphosphate hydrolases"/>
    <property type="match status" value="1"/>
</dbReference>
<reference evidence="6" key="1">
    <citation type="journal article" date="2014" name="Nat. Commun.">
        <title>The emerging biofuel crop Camelina sativa retains a highly undifferentiated hexaploid genome structure.</title>
        <authorList>
            <person name="Kagale S."/>
            <person name="Koh C."/>
            <person name="Nixon J."/>
            <person name="Bollina V."/>
            <person name="Clarke W.E."/>
            <person name="Tuteja R."/>
            <person name="Spillane C."/>
            <person name="Robinson S.J."/>
            <person name="Links M.G."/>
            <person name="Clarke C."/>
            <person name="Higgins E.E."/>
            <person name="Huebert T."/>
            <person name="Sharpe A.G."/>
            <person name="Parkin I.A."/>
        </authorList>
    </citation>
    <scope>NUCLEOTIDE SEQUENCE [LARGE SCALE GENOMIC DNA]</scope>
    <source>
        <strain evidence="6">cv. DH55</strain>
    </source>
</reference>
<name>A0ABM0TQW8_CAMSA</name>
<evidence type="ECO:0000259" key="3">
    <source>
        <dbReference type="Pfam" id="PF02421"/>
    </source>
</evidence>
<keyword evidence="1" id="KW-0342">GTP-binding</keyword>
<dbReference type="GeneID" id="104714294"/>
<dbReference type="Proteomes" id="UP000694864">
    <property type="component" value="Chromosome 9"/>
</dbReference>
<dbReference type="InterPro" id="IPR027417">
    <property type="entry name" value="P-loop_NTPase"/>
</dbReference>
<dbReference type="Gene3D" id="1.20.120.1190">
    <property type="match status" value="1"/>
</dbReference>